<dbReference type="GO" id="GO:0030154">
    <property type="term" value="P:cell differentiation"/>
    <property type="evidence" value="ECO:0007669"/>
    <property type="project" value="TreeGrafter"/>
</dbReference>
<accession>A0A1J4JBM3</accession>
<dbReference type="InterPro" id="IPR039192">
    <property type="entry name" value="STKc_GSK3"/>
</dbReference>
<dbReference type="Gene3D" id="3.30.200.20">
    <property type="entry name" value="Phosphorylase Kinase, domain 1"/>
    <property type="match status" value="1"/>
</dbReference>
<name>A0A1J4JBM3_9EUKA</name>
<proteinExistence type="inferred from homology"/>
<evidence type="ECO:0000256" key="6">
    <source>
        <dbReference type="ARBA" id="ARBA00022840"/>
    </source>
</evidence>
<dbReference type="Gene3D" id="1.10.510.10">
    <property type="entry name" value="Transferase(Phosphotransferase) domain 1"/>
    <property type="match status" value="1"/>
</dbReference>
<keyword evidence="4 7" id="KW-0547">Nucleotide-binding</keyword>
<keyword evidence="3" id="KW-0808">Transferase</keyword>
<dbReference type="InterPro" id="IPR050591">
    <property type="entry name" value="GSK-3"/>
</dbReference>
<dbReference type="PANTHER" id="PTHR24057:SF0">
    <property type="entry name" value="PROTEIN KINASE SHAGGY-RELATED"/>
    <property type="match status" value="1"/>
</dbReference>
<dbReference type="PANTHER" id="PTHR24057">
    <property type="entry name" value="GLYCOGEN SYNTHASE KINASE-3 ALPHA"/>
    <property type="match status" value="1"/>
</dbReference>
<evidence type="ECO:0000256" key="5">
    <source>
        <dbReference type="ARBA" id="ARBA00022777"/>
    </source>
</evidence>
<dbReference type="InterPro" id="IPR011009">
    <property type="entry name" value="Kinase-like_dom_sf"/>
</dbReference>
<evidence type="ECO:0000256" key="2">
    <source>
        <dbReference type="ARBA" id="ARBA00022527"/>
    </source>
</evidence>
<dbReference type="PROSITE" id="PS00108">
    <property type="entry name" value="PROTEIN_KINASE_ST"/>
    <property type="match status" value="1"/>
</dbReference>
<dbReference type="InterPro" id="IPR008271">
    <property type="entry name" value="Ser/Thr_kinase_AS"/>
</dbReference>
<evidence type="ECO:0000313" key="10">
    <source>
        <dbReference type="EMBL" id="OHS96594.1"/>
    </source>
</evidence>
<keyword evidence="5 10" id="KW-0418">Kinase</keyword>
<dbReference type="OrthoDB" id="272141at2759"/>
<dbReference type="Pfam" id="PF00069">
    <property type="entry name" value="Pkinase"/>
    <property type="match status" value="1"/>
</dbReference>
<keyword evidence="11" id="KW-1185">Reference proteome</keyword>
<dbReference type="InterPro" id="IPR017441">
    <property type="entry name" value="Protein_kinase_ATP_BS"/>
</dbReference>
<dbReference type="EMBL" id="MLAK01001165">
    <property type="protein sequence ID" value="OHS96594.1"/>
    <property type="molecule type" value="Genomic_DNA"/>
</dbReference>
<feature type="binding site" evidence="7">
    <location>
        <position position="53"/>
    </location>
    <ligand>
        <name>ATP</name>
        <dbReference type="ChEBI" id="CHEBI:30616"/>
    </ligand>
</feature>
<evidence type="ECO:0000256" key="7">
    <source>
        <dbReference type="PROSITE-ProRule" id="PRU10141"/>
    </source>
</evidence>
<feature type="domain" description="Protein kinase" evidence="9">
    <location>
        <begin position="24"/>
        <end position="303"/>
    </location>
</feature>
<evidence type="ECO:0000256" key="8">
    <source>
        <dbReference type="RuleBase" id="RU000304"/>
    </source>
</evidence>
<dbReference type="VEuPathDB" id="TrichDB:TRFO_37203"/>
<dbReference type="Proteomes" id="UP000179807">
    <property type="component" value="Unassembled WGS sequence"/>
</dbReference>
<evidence type="ECO:0000256" key="3">
    <source>
        <dbReference type="ARBA" id="ARBA00022679"/>
    </source>
</evidence>
<gene>
    <name evidence="10" type="ORF">TRFO_37203</name>
</gene>
<dbReference type="CDD" id="cd14137">
    <property type="entry name" value="STKc_GSK3"/>
    <property type="match status" value="1"/>
</dbReference>
<dbReference type="PROSITE" id="PS00107">
    <property type="entry name" value="PROTEIN_KINASE_ATP"/>
    <property type="match status" value="1"/>
</dbReference>
<keyword evidence="2 8" id="KW-0723">Serine/threonine-protein kinase</keyword>
<dbReference type="GO" id="GO:0004674">
    <property type="term" value="F:protein serine/threonine kinase activity"/>
    <property type="evidence" value="ECO:0007669"/>
    <property type="project" value="UniProtKB-KW"/>
</dbReference>
<dbReference type="PROSITE" id="PS50011">
    <property type="entry name" value="PROTEIN_KINASE_DOM"/>
    <property type="match status" value="1"/>
</dbReference>
<comment type="similarity">
    <text evidence="1">Belongs to the protein kinase superfamily. CMGC Ser/Thr protein kinase family. GSK-3 subfamily.</text>
</comment>
<sequence length="344" mass="38909">MTNNPKSHSRINRVVTQFQPHSDYQPLSTIGIGTFGAVFLAKDKQDKKVAIKKVCLDPHFKNRELDLVEKLDHPNCLRYITHYTTNEGKNNDLYLHLVTEYLPGSLSSFLTHSPFPPPIFVKTFGYQLFASLAYLHHFGVCHRDIKPSNVLVNPETGELQLCDFGSAKFLRSDEISVSYIATRSYRAPELLLDCPIYTTAIDVWAAGCVLCEMFLQGKQMFTGMNNNELMNCISRTIGAPKQAEIDSYVHKKKYAYLGPRPGNLRDALPKWVPPEFANLLDTIFVYTPAKRATAADCMKHPFFADLFEADTKLPNGAPLPAYFAKIRTPEEMFRNFPNGPIPPR</sequence>
<dbReference type="FunFam" id="1.10.510.10:FF:000624">
    <property type="entry name" value="Mitogen-activated protein kinase"/>
    <property type="match status" value="1"/>
</dbReference>
<protein>
    <submittedName>
        <fullName evidence="10">CMGC family protein kinase</fullName>
    </submittedName>
</protein>
<dbReference type="GO" id="GO:0005524">
    <property type="term" value="F:ATP binding"/>
    <property type="evidence" value="ECO:0007669"/>
    <property type="project" value="UniProtKB-UniRule"/>
</dbReference>
<evidence type="ECO:0000313" key="11">
    <source>
        <dbReference type="Proteomes" id="UP000179807"/>
    </source>
</evidence>
<dbReference type="SUPFAM" id="SSF56112">
    <property type="entry name" value="Protein kinase-like (PK-like)"/>
    <property type="match status" value="1"/>
</dbReference>
<dbReference type="AlphaFoldDB" id="A0A1J4JBM3"/>
<keyword evidence="6 7" id="KW-0067">ATP-binding</keyword>
<dbReference type="GO" id="GO:0005634">
    <property type="term" value="C:nucleus"/>
    <property type="evidence" value="ECO:0007669"/>
    <property type="project" value="TreeGrafter"/>
</dbReference>
<comment type="caution">
    <text evidence="10">The sequence shown here is derived from an EMBL/GenBank/DDBJ whole genome shotgun (WGS) entry which is preliminary data.</text>
</comment>
<evidence type="ECO:0000259" key="9">
    <source>
        <dbReference type="PROSITE" id="PS50011"/>
    </source>
</evidence>
<dbReference type="SMART" id="SM00220">
    <property type="entry name" value="S_TKc"/>
    <property type="match status" value="1"/>
</dbReference>
<dbReference type="GO" id="GO:0005737">
    <property type="term" value="C:cytoplasm"/>
    <property type="evidence" value="ECO:0007669"/>
    <property type="project" value="TreeGrafter"/>
</dbReference>
<evidence type="ECO:0000256" key="4">
    <source>
        <dbReference type="ARBA" id="ARBA00022741"/>
    </source>
</evidence>
<dbReference type="GO" id="GO:0007165">
    <property type="term" value="P:signal transduction"/>
    <property type="evidence" value="ECO:0007669"/>
    <property type="project" value="TreeGrafter"/>
</dbReference>
<reference evidence="10" key="1">
    <citation type="submission" date="2016-10" db="EMBL/GenBank/DDBJ databases">
        <authorList>
            <person name="Benchimol M."/>
            <person name="Almeida L.G."/>
            <person name="Vasconcelos A.T."/>
            <person name="Perreira-Neves A."/>
            <person name="Rosa I.A."/>
            <person name="Tasca T."/>
            <person name="Bogo M.R."/>
            <person name="de Souza W."/>
        </authorList>
    </citation>
    <scope>NUCLEOTIDE SEQUENCE [LARGE SCALE GENOMIC DNA]</scope>
    <source>
        <strain evidence="10">K</strain>
    </source>
</reference>
<dbReference type="RefSeq" id="XP_068349731.1">
    <property type="nucleotide sequence ID" value="XM_068511284.1"/>
</dbReference>
<dbReference type="GeneID" id="94845988"/>
<organism evidence="10 11">
    <name type="scientific">Tritrichomonas foetus</name>
    <dbReference type="NCBI Taxonomy" id="1144522"/>
    <lineage>
        <taxon>Eukaryota</taxon>
        <taxon>Metamonada</taxon>
        <taxon>Parabasalia</taxon>
        <taxon>Tritrichomonadida</taxon>
        <taxon>Tritrichomonadidae</taxon>
        <taxon>Tritrichomonas</taxon>
    </lineage>
</organism>
<evidence type="ECO:0000256" key="1">
    <source>
        <dbReference type="ARBA" id="ARBA00005527"/>
    </source>
</evidence>
<dbReference type="InterPro" id="IPR000719">
    <property type="entry name" value="Prot_kinase_dom"/>
</dbReference>